<name>A0A9W6C5L9_9FIRM</name>
<keyword evidence="2" id="KW-1185">Reference proteome</keyword>
<reference evidence="1 2" key="1">
    <citation type="journal article" date="2023" name="Int. J. Syst. Evol. Microbiol.">
        <title>Sellimonas catena sp. nov., isolated from human faeces.</title>
        <authorList>
            <person name="Hisatomi A."/>
            <person name="Ohkuma M."/>
            <person name="Sakamoto M."/>
        </authorList>
    </citation>
    <scope>NUCLEOTIDE SEQUENCE [LARGE SCALE GENOMIC DNA]</scope>
    <source>
        <strain evidence="1 2">12EGH17</strain>
    </source>
</reference>
<gene>
    <name evidence="1" type="ORF">Selli1_09830</name>
</gene>
<sequence>MKTKRRKNVVILSGVDGPISIFLARKSRKLSLIEWFKDWRNQRKQKKIKKTITVNPHSMEEVVRYAKAKYYAVELTSDARNFMEERRSHKEGLVLLKRPDLLEGLQKVQKPKEYNDETIARMEQQIEIRSQQIAALPEDELPMDFHLYKIRKGNEEIEMAVDFYWNILNISHQGDRKTWKQGDEIVKDLYRYYSVTRKDVEENSERYKNLVTVLSE</sequence>
<evidence type="ECO:0000313" key="1">
    <source>
        <dbReference type="EMBL" id="GLG03809.1"/>
    </source>
</evidence>
<dbReference type="EMBL" id="BSBO01000007">
    <property type="protein sequence ID" value="GLG03809.1"/>
    <property type="molecule type" value="Genomic_DNA"/>
</dbReference>
<evidence type="ECO:0000313" key="2">
    <source>
        <dbReference type="Proteomes" id="UP001145145"/>
    </source>
</evidence>
<accession>A0A9W6C5L9</accession>
<protein>
    <submittedName>
        <fullName evidence="1">Uncharacterized protein</fullName>
    </submittedName>
</protein>
<dbReference type="RefSeq" id="WP_281872420.1">
    <property type="nucleotide sequence ID" value="NZ_BSBO01000007.1"/>
</dbReference>
<organism evidence="1 2">
    <name type="scientific">Sellimonas catena</name>
    <dbReference type="NCBI Taxonomy" id="2994035"/>
    <lineage>
        <taxon>Bacteria</taxon>
        <taxon>Bacillati</taxon>
        <taxon>Bacillota</taxon>
        <taxon>Clostridia</taxon>
        <taxon>Lachnospirales</taxon>
        <taxon>Lachnospiraceae</taxon>
        <taxon>Sellimonas</taxon>
    </lineage>
</organism>
<dbReference type="AlphaFoldDB" id="A0A9W6C5L9"/>
<dbReference type="Proteomes" id="UP001145145">
    <property type="component" value="Unassembled WGS sequence"/>
</dbReference>
<comment type="caution">
    <text evidence="1">The sequence shown here is derived from an EMBL/GenBank/DDBJ whole genome shotgun (WGS) entry which is preliminary data.</text>
</comment>
<proteinExistence type="predicted"/>